<keyword evidence="5" id="KW-1185">Reference proteome</keyword>
<evidence type="ECO:0000313" key="4">
    <source>
        <dbReference type="EMBL" id="RUQ81877.1"/>
    </source>
</evidence>
<dbReference type="AlphaFoldDB" id="A0A433JHH9"/>
<dbReference type="PANTHER" id="PTHR11669">
    <property type="entry name" value="REPLICATION FACTOR C / DNA POLYMERASE III GAMMA-TAU SUBUNIT"/>
    <property type="match status" value="1"/>
</dbReference>
<dbReference type="PANTHER" id="PTHR11669:SF8">
    <property type="entry name" value="DNA POLYMERASE III SUBUNIT DELTA"/>
    <property type="match status" value="1"/>
</dbReference>
<reference evidence="4 5" key="1">
    <citation type="submission" date="2018-12" db="EMBL/GenBank/DDBJ databases">
        <title>Legionella sp,whole genome shotgun sequence.</title>
        <authorList>
            <person name="Wu H."/>
        </authorList>
    </citation>
    <scope>NUCLEOTIDE SEQUENCE [LARGE SCALE GENOMIC DNA]</scope>
    <source>
        <strain evidence="5">km714</strain>
    </source>
</reference>
<protein>
    <recommendedName>
        <fullName evidence="1">DNA-directed DNA polymerase</fullName>
        <ecNumber evidence="1">2.7.7.7</ecNumber>
    </recommendedName>
</protein>
<dbReference type="Proteomes" id="UP000288012">
    <property type="component" value="Unassembled WGS sequence"/>
</dbReference>
<proteinExistence type="predicted"/>
<dbReference type="InterPro" id="IPR050238">
    <property type="entry name" value="DNA_Rep/Repair_Clamp_Loader"/>
</dbReference>
<evidence type="ECO:0000313" key="5">
    <source>
        <dbReference type="Proteomes" id="UP000288012"/>
    </source>
</evidence>
<accession>A0A433JHH9</accession>
<keyword evidence="2" id="KW-0548">Nucleotidyltransferase</keyword>
<dbReference type="RefSeq" id="WP_126954596.1">
    <property type="nucleotide sequence ID" value="NZ_RZGR01000031.1"/>
</dbReference>
<keyword evidence="2" id="KW-0239">DNA-directed DNA polymerase</keyword>
<dbReference type="GO" id="GO:0006261">
    <property type="term" value="P:DNA-templated DNA replication"/>
    <property type="evidence" value="ECO:0007669"/>
    <property type="project" value="TreeGrafter"/>
</dbReference>
<dbReference type="EMBL" id="RZGR01000031">
    <property type="protein sequence ID" value="RUQ81877.1"/>
    <property type="molecule type" value="Genomic_DNA"/>
</dbReference>
<dbReference type="GO" id="GO:0003887">
    <property type="term" value="F:DNA-directed DNA polymerase activity"/>
    <property type="evidence" value="ECO:0007669"/>
    <property type="project" value="UniProtKB-KW"/>
</dbReference>
<evidence type="ECO:0000256" key="1">
    <source>
        <dbReference type="ARBA" id="ARBA00012417"/>
    </source>
</evidence>
<name>A0A433JHH9_9GAMM</name>
<dbReference type="Pfam" id="PF13177">
    <property type="entry name" value="DNA_pol3_delta2"/>
    <property type="match status" value="1"/>
</dbReference>
<dbReference type="Gene3D" id="3.40.50.300">
    <property type="entry name" value="P-loop containing nucleotide triphosphate hydrolases"/>
    <property type="match status" value="1"/>
</dbReference>
<sequence length="311" mass="36013">MQVQHSAGLEQIHATLWERFQPLLEKQRFPQSILLTGPRHIGIKLFIQHLLGHLLCKEGKYCGHCSECTLLLKGTHADVYIIKPEDEDSVIKIEPIRSLQQDVYQTPQRGRYRLIVIESADKMNTAAANALLKVLEEPPKHTLFILIAEHINNLLPTILSRCQKFVFPEVFQFSEVRNYLRLTEFYPEDSVRAELGRQKEVILSTLCDLIEKKISPCTVAAQWAVYPLRDLLWFLHLLTAQTIYRQLNQDSNGQKETSKFEHFCSLLEPYYQFMQLDAINAVLRKINHNININPILTLEQLLLGYLRVIDG</sequence>
<comment type="catalytic activity">
    <reaction evidence="3">
        <text>DNA(n) + a 2'-deoxyribonucleoside 5'-triphosphate = DNA(n+1) + diphosphate</text>
        <dbReference type="Rhea" id="RHEA:22508"/>
        <dbReference type="Rhea" id="RHEA-COMP:17339"/>
        <dbReference type="Rhea" id="RHEA-COMP:17340"/>
        <dbReference type="ChEBI" id="CHEBI:33019"/>
        <dbReference type="ChEBI" id="CHEBI:61560"/>
        <dbReference type="ChEBI" id="CHEBI:173112"/>
        <dbReference type="EC" id="2.7.7.7"/>
    </reaction>
</comment>
<dbReference type="SUPFAM" id="SSF52540">
    <property type="entry name" value="P-loop containing nucleoside triphosphate hydrolases"/>
    <property type="match status" value="1"/>
</dbReference>
<dbReference type="InterPro" id="IPR027417">
    <property type="entry name" value="P-loop_NTPase"/>
</dbReference>
<keyword evidence="2" id="KW-0808">Transferase</keyword>
<evidence type="ECO:0000256" key="2">
    <source>
        <dbReference type="ARBA" id="ARBA00022932"/>
    </source>
</evidence>
<evidence type="ECO:0000256" key="3">
    <source>
        <dbReference type="ARBA" id="ARBA00049244"/>
    </source>
</evidence>
<comment type="caution">
    <text evidence="4">The sequence shown here is derived from an EMBL/GenBank/DDBJ whole genome shotgun (WGS) entry which is preliminary data.</text>
</comment>
<gene>
    <name evidence="4" type="ORF">EKM59_09310</name>
</gene>
<dbReference type="EC" id="2.7.7.7" evidence="1"/>
<dbReference type="OrthoDB" id="9811073at2"/>
<organism evidence="4 5">
    <name type="scientific">Legionella septentrionalis</name>
    <dbReference type="NCBI Taxonomy" id="2498109"/>
    <lineage>
        <taxon>Bacteria</taxon>
        <taxon>Pseudomonadati</taxon>
        <taxon>Pseudomonadota</taxon>
        <taxon>Gammaproteobacteria</taxon>
        <taxon>Legionellales</taxon>
        <taxon>Legionellaceae</taxon>
        <taxon>Legionella</taxon>
    </lineage>
</organism>